<gene>
    <name evidence="3" type="ORF">DXB93_16985</name>
</gene>
<sequence>MIIDTDKIFSMKEANQNFSKVARAIDENGKVIIYKHNKPRYIITSFNNKNEIDKDNK</sequence>
<reference evidence="3 4" key="1">
    <citation type="submission" date="2018-08" db="EMBL/GenBank/DDBJ databases">
        <title>A genome reference for cultivated species of the human gut microbiota.</title>
        <authorList>
            <person name="Zou Y."/>
            <person name="Xue W."/>
            <person name="Luo G."/>
        </authorList>
    </citation>
    <scope>NUCLEOTIDE SEQUENCE [LARGE SCALE GENOMIC DNA]</scope>
    <source>
        <strain evidence="3 4">OM06-4</strain>
    </source>
</reference>
<dbReference type="AlphaFoldDB" id="A0A3E3EA84"/>
<dbReference type="EMBL" id="QUSL01000043">
    <property type="protein sequence ID" value="RGD78814.1"/>
    <property type="molecule type" value="Genomic_DNA"/>
</dbReference>
<accession>A0A3E3EA84</accession>
<name>A0A3E3EA84_9FIRM</name>
<comment type="caution">
    <text evidence="3">The sequence shown here is derived from an EMBL/GenBank/DDBJ whole genome shotgun (WGS) entry which is preliminary data.</text>
</comment>
<dbReference type="InterPro" id="IPR006442">
    <property type="entry name" value="Antitoxin_Phd/YefM"/>
</dbReference>
<dbReference type="SUPFAM" id="SSF143120">
    <property type="entry name" value="YefM-like"/>
    <property type="match status" value="1"/>
</dbReference>
<dbReference type="Pfam" id="PF02604">
    <property type="entry name" value="PhdYeFM_antitox"/>
    <property type="match status" value="1"/>
</dbReference>
<organism evidence="3 4">
    <name type="scientific">Thomasclavelia ramosa</name>
    <dbReference type="NCBI Taxonomy" id="1547"/>
    <lineage>
        <taxon>Bacteria</taxon>
        <taxon>Bacillati</taxon>
        <taxon>Bacillota</taxon>
        <taxon>Erysipelotrichia</taxon>
        <taxon>Erysipelotrichales</taxon>
        <taxon>Coprobacillaceae</taxon>
        <taxon>Thomasclavelia</taxon>
    </lineage>
</organism>
<dbReference type="InterPro" id="IPR036165">
    <property type="entry name" value="YefM-like_sf"/>
</dbReference>
<evidence type="ECO:0000256" key="1">
    <source>
        <dbReference type="ARBA" id="ARBA00009981"/>
    </source>
</evidence>
<dbReference type="RefSeq" id="WP_117582533.1">
    <property type="nucleotide sequence ID" value="NZ_CP176642.1"/>
</dbReference>
<comment type="similarity">
    <text evidence="1 2">Belongs to the phD/YefM antitoxin family.</text>
</comment>
<evidence type="ECO:0000256" key="2">
    <source>
        <dbReference type="RuleBase" id="RU362080"/>
    </source>
</evidence>
<dbReference type="Proteomes" id="UP000261032">
    <property type="component" value="Unassembled WGS sequence"/>
</dbReference>
<protein>
    <recommendedName>
        <fullName evidence="2">Antitoxin</fullName>
    </recommendedName>
</protein>
<evidence type="ECO:0000313" key="4">
    <source>
        <dbReference type="Proteomes" id="UP000261032"/>
    </source>
</evidence>
<evidence type="ECO:0000313" key="3">
    <source>
        <dbReference type="EMBL" id="RGD78814.1"/>
    </source>
</evidence>
<proteinExistence type="inferred from homology"/>
<comment type="function">
    <text evidence="2">Antitoxin component of a type II toxin-antitoxin (TA) system.</text>
</comment>